<feature type="transmembrane region" description="Helical" evidence="1">
    <location>
        <begin position="276"/>
        <end position="296"/>
    </location>
</feature>
<keyword evidence="1" id="KW-0812">Transmembrane</keyword>
<dbReference type="Proteomes" id="UP000603940">
    <property type="component" value="Unassembled WGS sequence"/>
</dbReference>
<evidence type="ECO:0000313" key="4">
    <source>
        <dbReference type="Proteomes" id="UP000603940"/>
    </source>
</evidence>
<feature type="domain" description="Acyltransferase 3" evidence="2">
    <location>
        <begin position="20"/>
        <end position="208"/>
    </location>
</feature>
<dbReference type="GO" id="GO:0016746">
    <property type="term" value="F:acyltransferase activity"/>
    <property type="evidence" value="ECO:0007669"/>
    <property type="project" value="UniProtKB-KW"/>
</dbReference>
<accession>A0ABR7R1P3</accession>
<feature type="transmembrane region" description="Helical" evidence="1">
    <location>
        <begin position="250"/>
        <end position="270"/>
    </location>
</feature>
<name>A0ABR7R1P3_9PROT</name>
<proteinExistence type="predicted"/>
<reference evidence="3 4" key="1">
    <citation type="journal article" date="2009" name="Int. J. Syst. Evol. Microbiol.">
        <title>Transfer of Teichococcus ludipueritiae and Muricoccus roseus to the genus Roseomonas, as Roseomonas ludipueritiae comb. nov. and Roseomonas rosea comb. nov., respectively, and emended description of the genus Roseomonas.</title>
        <authorList>
            <person name="Sanchez-Porro C."/>
            <person name="Gallego V."/>
            <person name="Busse H.J."/>
            <person name="Kampfer P."/>
            <person name="Ventosa A."/>
        </authorList>
    </citation>
    <scope>NUCLEOTIDE SEQUENCE [LARGE SCALE GENOMIC DNA]</scope>
    <source>
        <strain evidence="3 4">DSM 14915</strain>
    </source>
</reference>
<keyword evidence="3" id="KW-0012">Acyltransferase</keyword>
<dbReference type="InterPro" id="IPR002656">
    <property type="entry name" value="Acyl_transf_3_dom"/>
</dbReference>
<organism evidence="3 4">
    <name type="scientific">Pseudoroseomonas ludipueritiae</name>
    <dbReference type="NCBI Taxonomy" id="198093"/>
    <lineage>
        <taxon>Bacteria</taxon>
        <taxon>Pseudomonadati</taxon>
        <taxon>Pseudomonadota</taxon>
        <taxon>Alphaproteobacteria</taxon>
        <taxon>Acetobacterales</taxon>
        <taxon>Acetobacteraceae</taxon>
        <taxon>Pseudoroseomonas</taxon>
    </lineage>
</organism>
<feature type="transmembrane region" description="Helical" evidence="1">
    <location>
        <begin position="115"/>
        <end position="132"/>
    </location>
</feature>
<feature type="transmembrane region" description="Helical" evidence="1">
    <location>
        <begin position="185"/>
        <end position="209"/>
    </location>
</feature>
<evidence type="ECO:0000256" key="1">
    <source>
        <dbReference type="SAM" id="Phobius"/>
    </source>
</evidence>
<keyword evidence="3" id="KW-0808">Transferase</keyword>
<keyword evidence="4" id="KW-1185">Reference proteome</keyword>
<keyword evidence="1" id="KW-1133">Transmembrane helix</keyword>
<dbReference type="PANTHER" id="PTHR23028:SF53">
    <property type="entry name" value="ACYL_TRANSF_3 DOMAIN-CONTAINING PROTEIN"/>
    <property type="match status" value="1"/>
</dbReference>
<dbReference type="RefSeq" id="WP_187776806.1">
    <property type="nucleotide sequence ID" value="NZ_JACTUZ010000002.1"/>
</dbReference>
<comment type="caution">
    <text evidence="3">The sequence shown here is derived from an EMBL/GenBank/DDBJ whole genome shotgun (WGS) entry which is preliminary data.</text>
</comment>
<keyword evidence="1" id="KW-0472">Membrane</keyword>
<dbReference type="InterPro" id="IPR050879">
    <property type="entry name" value="Acyltransferase_3"/>
</dbReference>
<feature type="transmembrane region" description="Helical" evidence="1">
    <location>
        <begin position="73"/>
        <end position="94"/>
    </location>
</feature>
<feature type="transmembrane region" description="Helical" evidence="1">
    <location>
        <begin position="221"/>
        <end position="238"/>
    </location>
</feature>
<evidence type="ECO:0000313" key="3">
    <source>
        <dbReference type="EMBL" id="MBC9175644.1"/>
    </source>
</evidence>
<sequence>MTTIGERNRNRSVSFRTEQLDASHGMAALCVVLNHYVQMVPETIRQAVSVSGLGNVEGWTSRWKWLRYTPLRLMISGQAAVMMFFVLSGFVLFASLHGRGGISWTSFLFRRFNRIYVPFAAVISAAALAYQSADPVPSTVSSDWLNGLLLTPGTYSFPAHLLMTGEPEGMTLNLAVWTLIHEMRVALFIPALFVLCQAAGAIEATAFLLASFDRVRADFPVGLGACLVVSLCLSSNLVTRTLNSRLPRWLGRISYSLYLGHLPILIVALGAGAPLIALPLVMTMILVVSALMYRFLEAPAPAPRWKRAQRHVD</sequence>
<evidence type="ECO:0000259" key="2">
    <source>
        <dbReference type="Pfam" id="PF01757"/>
    </source>
</evidence>
<protein>
    <submittedName>
        <fullName evidence="3">Acyltransferase</fullName>
    </submittedName>
</protein>
<dbReference type="EMBL" id="JACTUZ010000002">
    <property type="protein sequence ID" value="MBC9175644.1"/>
    <property type="molecule type" value="Genomic_DNA"/>
</dbReference>
<gene>
    <name evidence="3" type="ORF">IBL25_01625</name>
</gene>
<dbReference type="PANTHER" id="PTHR23028">
    <property type="entry name" value="ACETYLTRANSFERASE"/>
    <property type="match status" value="1"/>
</dbReference>
<dbReference type="Pfam" id="PF01757">
    <property type="entry name" value="Acyl_transf_3"/>
    <property type="match status" value="1"/>
</dbReference>